<accession>A0A0A8WWN8</accession>
<gene>
    <name evidence="3" type="ORF">SAMD00020551_0194</name>
</gene>
<feature type="transmembrane region" description="Helical" evidence="2">
    <location>
        <begin position="6"/>
        <end position="31"/>
    </location>
</feature>
<evidence type="ECO:0000313" key="3">
    <source>
        <dbReference type="EMBL" id="GAM12075.1"/>
    </source>
</evidence>
<dbReference type="RefSeq" id="WP_041964036.1">
    <property type="nucleotide sequence ID" value="NZ_BASE01000005.1"/>
</dbReference>
<keyword evidence="2" id="KW-0812">Transmembrane</keyword>
<keyword evidence="2" id="KW-0472">Membrane</keyword>
<name>A0A0A8WWN8_MESS1</name>
<evidence type="ECO:0000256" key="1">
    <source>
        <dbReference type="SAM" id="Coils"/>
    </source>
</evidence>
<organism evidence="3 4">
    <name type="scientific">Mesobacillus selenatarsenatis (strain DSM 18680 / JCM 14380 / FERM P-15431 / SF-1)</name>
    <dbReference type="NCBI Taxonomy" id="1321606"/>
    <lineage>
        <taxon>Bacteria</taxon>
        <taxon>Bacillati</taxon>
        <taxon>Bacillota</taxon>
        <taxon>Bacilli</taxon>
        <taxon>Bacillales</taxon>
        <taxon>Bacillaceae</taxon>
        <taxon>Mesobacillus</taxon>
    </lineage>
</organism>
<evidence type="ECO:0000256" key="2">
    <source>
        <dbReference type="SAM" id="Phobius"/>
    </source>
</evidence>
<dbReference type="EMBL" id="BASE01000005">
    <property type="protein sequence ID" value="GAM12075.1"/>
    <property type="molecule type" value="Genomic_DNA"/>
</dbReference>
<keyword evidence="1" id="KW-0175">Coiled coil</keyword>
<dbReference type="OrthoDB" id="2810533at2"/>
<dbReference type="Proteomes" id="UP000031014">
    <property type="component" value="Unassembled WGS sequence"/>
</dbReference>
<comment type="caution">
    <text evidence="3">The sequence shown here is derived from an EMBL/GenBank/DDBJ whole genome shotgun (WGS) entry which is preliminary data.</text>
</comment>
<keyword evidence="4" id="KW-1185">Reference proteome</keyword>
<dbReference type="STRING" id="1321606.SAMD00020551_0194"/>
<feature type="coiled-coil region" evidence="1">
    <location>
        <begin position="62"/>
        <end position="89"/>
    </location>
</feature>
<dbReference type="AlphaFoldDB" id="A0A0A8WWN8"/>
<keyword evidence="2" id="KW-1133">Transmembrane helix</keyword>
<sequence length="308" mass="33705">MKNEKGYALVLVLLIITITFTFAISLSGMALSARKQFNKTDEINRATDLAEMGVAHYDALLNNFVKEALSETEDAIQKAEEEAKNKNHAPPIPDFDQLFKSTMVSKASGVGKIVKNIKESNTYQVDLTGISGKTQSGALIVAFMSTGSTENESKTITGSITILKQRQSQFSAGAKAPLPQEFDQIISTPLTLNKARTYGTSTYFAEEITWNGGNNKPFIVSGSAFFNDKLTINGSSRIKILGDAIFKVKLSEKEKSYSFCISGTPYLVDQEGNLEVYENFPAGRAETCQLSENGQWAIDPDEGVKVQY</sequence>
<evidence type="ECO:0000313" key="4">
    <source>
        <dbReference type="Proteomes" id="UP000031014"/>
    </source>
</evidence>
<proteinExistence type="predicted"/>
<protein>
    <submittedName>
        <fullName evidence="3">Uncharacterized protein</fullName>
    </submittedName>
</protein>
<reference evidence="3 4" key="1">
    <citation type="submission" date="2013-06" db="EMBL/GenBank/DDBJ databases">
        <title>Whole genome shotgun sequence of Bacillus selenatarsenatis SF-1.</title>
        <authorList>
            <person name="Kuroda M."/>
            <person name="Sei K."/>
            <person name="Yamashita M."/>
            <person name="Ike M."/>
        </authorList>
    </citation>
    <scope>NUCLEOTIDE SEQUENCE [LARGE SCALE GENOMIC DNA]</scope>
    <source>
        <strain evidence="3 4">SF-1</strain>
    </source>
</reference>